<comment type="caution">
    <text evidence="2">The sequence shown here is derived from an EMBL/GenBank/DDBJ whole genome shotgun (WGS) entry which is preliminary data.</text>
</comment>
<protein>
    <recommendedName>
        <fullName evidence="1">Methyltransferase type 11 domain-containing protein</fullName>
    </recommendedName>
</protein>
<reference evidence="2 3" key="1">
    <citation type="submission" date="2014-10" db="EMBL/GenBank/DDBJ databases">
        <title>Genome sequence of Pectobacterium carotovorum M022.</title>
        <authorList>
            <person name="Chan K.-G."/>
            <person name="Tan W.-S."/>
        </authorList>
    </citation>
    <scope>NUCLEOTIDE SEQUENCE [LARGE SCALE GENOMIC DNA]</scope>
    <source>
        <strain evidence="2 3">M022</strain>
    </source>
</reference>
<dbReference type="Proteomes" id="UP000053038">
    <property type="component" value="Unassembled WGS sequence"/>
</dbReference>
<keyword evidence="3" id="KW-1185">Reference proteome</keyword>
<dbReference type="InterPro" id="IPR013216">
    <property type="entry name" value="Methyltransf_11"/>
</dbReference>
<evidence type="ECO:0000313" key="2">
    <source>
        <dbReference type="EMBL" id="KHN50168.1"/>
    </source>
</evidence>
<dbReference type="PANTHER" id="PTHR43036">
    <property type="entry name" value="OSJNBB0011N17.9 PROTEIN"/>
    <property type="match status" value="1"/>
</dbReference>
<dbReference type="Gene3D" id="3.40.50.150">
    <property type="entry name" value="Vaccinia Virus protein VP39"/>
    <property type="match status" value="1"/>
</dbReference>
<evidence type="ECO:0000313" key="3">
    <source>
        <dbReference type="Proteomes" id="UP000053038"/>
    </source>
</evidence>
<organism evidence="2 3">
    <name type="scientific">Pectobacterium fontis</name>
    <dbReference type="NCBI Taxonomy" id="2558042"/>
    <lineage>
        <taxon>Bacteria</taxon>
        <taxon>Pseudomonadati</taxon>
        <taxon>Pseudomonadota</taxon>
        <taxon>Gammaproteobacteria</taxon>
        <taxon>Enterobacterales</taxon>
        <taxon>Pectobacteriaceae</taxon>
        <taxon>Pectobacterium</taxon>
    </lineage>
</organism>
<sequence length="237" mass="27215">MKSARIPQTLVAPDSWDDITCGQFYRESLELALLPWWPKLFGFHLLKIGALSAEIDVTDCAIAHQVSVAPHGENLQVVADAHQLPFSEKSIDACLLAQTLSYSSDPHRILREVDRVLIDDGWLILSTFNPISLVGLGKLIPWLNKKHPYCGRMFTQMRITDWLGLLNYEVIHQTHFHVTPWRRNTGRLNKHIPMLGCLTLIIARKRTIPLTFMPMRARRLRKASVRRTVGATKFYRR</sequence>
<proteinExistence type="predicted"/>
<dbReference type="SUPFAM" id="SSF53335">
    <property type="entry name" value="S-adenosyl-L-methionine-dependent methyltransferases"/>
    <property type="match status" value="1"/>
</dbReference>
<dbReference type="AlphaFoldDB" id="A0A7V8L3W5"/>
<dbReference type="EMBL" id="JSXC01000042">
    <property type="protein sequence ID" value="KHN50168.1"/>
    <property type="molecule type" value="Genomic_DNA"/>
</dbReference>
<gene>
    <name evidence="2" type="ORF">OI69_15395</name>
</gene>
<accession>A0A7V8L3W5</accession>
<dbReference type="GO" id="GO:0008757">
    <property type="term" value="F:S-adenosylmethionine-dependent methyltransferase activity"/>
    <property type="evidence" value="ECO:0007669"/>
    <property type="project" value="InterPro"/>
</dbReference>
<dbReference type="RefSeq" id="WP_039352287.1">
    <property type="nucleotide sequence ID" value="NZ_JSXC01000042.1"/>
</dbReference>
<dbReference type="Pfam" id="PF08241">
    <property type="entry name" value="Methyltransf_11"/>
    <property type="match status" value="1"/>
</dbReference>
<evidence type="ECO:0000259" key="1">
    <source>
        <dbReference type="Pfam" id="PF08241"/>
    </source>
</evidence>
<dbReference type="PANTHER" id="PTHR43036:SF2">
    <property type="entry name" value="OS04G0481300 PROTEIN"/>
    <property type="match status" value="1"/>
</dbReference>
<name>A0A7V8L3W5_9GAMM</name>
<feature type="domain" description="Methyltransferase type 11" evidence="1">
    <location>
        <begin position="74"/>
        <end position="125"/>
    </location>
</feature>
<dbReference type="OrthoDB" id="6191410at2"/>
<dbReference type="InterPro" id="IPR029063">
    <property type="entry name" value="SAM-dependent_MTases_sf"/>
</dbReference>